<dbReference type="RefSeq" id="WP_186599067.1">
    <property type="nucleotide sequence ID" value="NZ_JABWRR010000025.1"/>
</dbReference>
<evidence type="ECO:0000256" key="9">
    <source>
        <dbReference type="ARBA" id="ARBA00022737"/>
    </source>
</evidence>
<evidence type="ECO:0000313" key="18">
    <source>
        <dbReference type="Proteomes" id="UP000628086"/>
    </source>
</evidence>
<evidence type="ECO:0000313" key="17">
    <source>
        <dbReference type="EMBL" id="MBC3478185.1"/>
    </source>
</evidence>
<comment type="catalytic activity">
    <reaction evidence="1">
        <text>S-ubiquitinyl-[E2 ubiquitin-conjugating enzyme]-L-cysteine + [acceptor protein]-L-lysine = [E2 ubiquitin-conjugating enzyme]-L-cysteine + N(6)-ubiquitinyl-[acceptor protein]-L-lysine.</text>
        <dbReference type="EC" id="2.3.2.27"/>
    </reaction>
</comment>
<evidence type="ECO:0000256" key="6">
    <source>
        <dbReference type="ARBA" id="ARBA00022525"/>
    </source>
</evidence>
<evidence type="ECO:0000256" key="11">
    <source>
        <dbReference type="ARBA" id="ARBA00022843"/>
    </source>
</evidence>
<dbReference type="Gene3D" id="3.80.10.10">
    <property type="entry name" value="Ribonuclease Inhibitor"/>
    <property type="match status" value="1"/>
</dbReference>
<feature type="domain" description="NEL" evidence="16">
    <location>
        <begin position="1168"/>
        <end position="1463"/>
    </location>
</feature>
<dbReference type="InterPro" id="IPR046673">
    <property type="entry name" value="ToxA_N"/>
</dbReference>
<dbReference type="InterPro" id="IPR032675">
    <property type="entry name" value="LRR_dom_sf"/>
</dbReference>
<dbReference type="InterPro" id="IPR029487">
    <property type="entry name" value="NEL_dom"/>
</dbReference>
<evidence type="ECO:0000256" key="2">
    <source>
        <dbReference type="ARBA" id="ARBA00004192"/>
    </source>
</evidence>
<evidence type="ECO:0000256" key="10">
    <source>
        <dbReference type="ARBA" id="ARBA00022786"/>
    </source>
</evidence>
<organism evidence="17 18">
    <name type="scientific">Pseudomonas taiwanensis</name>
    <dbReference type="NCBI Taxonomy" id="470150"/>
    <lineage>
        <taxon>Bacteria</taxon>
        <taxon>Pseudomonadati</taxon>
        <taxon>Pseudomonadota</taxon>
        <taxon>Gammaproteobacteria</taxon>
        <taxon>Pseudomonadales</taxon>
        <taxon>Pseudomonadaceae</taxon>
        <taxon>Pseudomonas</taxon>
    </lineage>
</organism>
<evidence type="ECO:0000256" key="4">
    <source>
        <dbReference type="ARBA" id="ARBA00009868"/>
    </source>
</evidence>
<dbReference type="EC" id="2.3.2.27" evidence="5"/>
<feature type="coiled-coil region" evidence="15">
    <location>
        <begin position="189"/>
        <end position="216"/>
    </location>
</feature>
<comment type="caution">
    <text evidence="17">The sequence shown here is derived from an EMBL/GenBank/DDBJ whole genome shotgun (WGS) entry which is preliminary data.</text>
</comment>
<dbReference type="Pfam" id="PF20178">
    <property type="entry name" value="ToxA_N"/>
    <property type="match status" value="1"/>
</dbReference>
<name>A0ABR6VCF5_9PSED</name>
<protein>
    <recommendedName>
        <fullName evidence="5">RING-type E3 ubiquitin transferase</fullName>
        <ecNumber evidence="5">2.3.2.27</ecNumber>
    </recommendedName>
</protein>
<dbReference type="EMBL" id="JABWRS010000020">
    <property type="protein sequence ID" value="MBC3478185.1"/>
    <property type="molecule type" value="Genomic_DNA"/>
</dbReference>
<dbReference type="Gene3D" id="1.20.58.360">
    <property type="entry name" value="Shigella T3SS effector IpaH defines"/>
    <property type="match status" value="1"/>
</dbReference>
<keyword evidence="9" id="KW-0677">Repeat</keyword>
<gene>
    <name evidence="17" type="ORF">HU747_21595</name>
</gene>
<evidence type="ECO:0000256" key="13">
    <source>
        <dbReference type="ARBA" id="ARBA00023200"/>
    </source>
</evidence>
<dbReference type="Pfam" id="PF13855">
    <property type="entry name" value="LRR_8"/>
    <property type="match status" value="1"/>
</dbReference>
<sequence length="1463" mass="164450">MTPLIEDEGASHSIDTLIAAQLPAWAKNASVEALRSLRAALISEQHSAEQVRLLLGRVPDLADFCAPLLEKAILRKHGVRVNARTAKLSTVVRKTVAFVFPHVPVERVVRMGSLPLLAAALHNFAEDELQHRSRIRRRLETHTGAALPISFVQFARLCRELDLGGRYQAALRELLLPADAEGDASGQARQAVERVLEEAQRTAMEAAVRLATLQGQLDERSYLQMLRVFSPKAIVPADTRVLVMRQLLLLGKRVRGVVVVEARDSDGGALRNLIVWVPGDPVRAVQSCRNWEAVYQLFGLRLRESSYAQFFMRFITERDRMVFSASLRRLHADTAKGVALQLDGRNLPIDQPIFAYLRAQRIEKILDDARVLAVPTGDEDAATRSARLAAYESTGLTLLGLAGLFVPVLGEVMLGVAAVQMADEVYEGYQDWKLGDREAAMGHLFAVAENLVVGAAIGVGVSAAAQVVKRVAFVDELVPVWSGAKRLKLCSGDMQPYRVEAKQAHLAGQPPEPLPWPEHAFELAHAEDKQGLVIKHPTRASAYRPQIERNGSGGWRHSLEQPQEWAGEVHLLRRLAANFIDLSDEQARALIDCTGFDEAQLRRLHVENAPAPARLQDALERHRLHTLYPKVADEVFELLIAQAQDAEEVEDRVLRRDFPGLSVRGAKEIRRQADGQDLEQLASTGRVPLAVAERVRWFIRDSRLDRACAGLRQPQALNADSEKLALGLVHELAPWPASLRVELRAFFSEGPLLSHVGADTAEDVISIISDENGYSVQDRSLHPHVAGSSTDSFMHALLLSMDESQKSVLGDASLNEQQLVDILAGCARERRDLAAKLIGLADISAGVRPPVRFADGRLGYPLSGRGGSRGQASRRGIRQIFPTIDDVELQQYLLGLISDGVDPWTHYQSLHGQWTALRQALVNWRAEYGSMLDLLRRSRVANTIRRCWRRKLGRRGDGTYALEVRGERLSELPELPLGIMFEHVSRLALRNMELTEVGADFLGHFPNLRELDLRHNRLLAVPAGIERLTELRLLRLDHNHIVLTPADSQRLNALLNLERLEIGFNPLGSVPEVRRLLNVRQVGLRAAQIADVPAQIQQLPWQGIVDLRENQIRQVRQEVHGMRMRVQQMALHDNPLDAPSERYLNELRTPASPEQVVAHNPYYRHHLVRQAELSEWLVGSAGAQRTEREVLWSNLRNEPGADDFFNFLGDFSRSPDYLKHPAYYRARAWNIIEACEQDSELREVLFEQAGGVATCEDRLLWLFSEMEVRVLVHRQTAGLSQIQSESALIKLGRSLFRLQEVNRIAARKLERLRLTYANEPDVLERIDDIETYLAYRTRLAGPLQLPGQPVRMHYESESLVTAEDINVARAEVLSLENNETLSRALADQSFWQEFLRATYYRSFREQVDARRAALELLETQVESGAIDEQTYLERCEELKVDLQVQERVLVQRLTEQAIARWPV</sequence>
<keyword evidence="8 14" id="KW-0808">Transferase</keyword>
<proteinExistence type="inferred from homology"/>
<dbReference type="Proteomes" id="UP000628086">
    <property type="component" value="Unassembled WGS sequence"/>
</dbReference>
<comment type="similarity">
    <text evidence="4 14">Belongs to the LRR-containing bacterial E3 ligase family.</text>
</comment>
<dbReference type="PANTHER" id="PTHR47114:SF2">
    <property type="entry name" value="OLIGODENDROCYTE-MYELIN GLYCOPROTEIN"/>
    <property type="match status" value="1"/>
</dbReference>
<dbReference type="PROSITE" id="PS51450">
    <property type="entry name" value="LRR"/>
    <property type="match status" value="1"/>
</dbReference>
<keyword evidence="6 14" id="KW-0964">Secreted</keyword>
<evidence type="ECO:0000259" key="16">
    <source>
        <dbReference type="PROSITE" id="PS52053"/>
    </source>
</evidence>
<keyword evidence="10 14" id="KW-0833">Ubl conjugation pathway</keyword>
<keyword evidence="18" id="KW-1185">Reference proteome</keyword>
<keyword evidence="15" id="KW-0175">Coiled coil</keyword>
<evidence type="ECO:0000256" key="5">
    <source>
        <dbReference type="ARBA" id="ARBA00012483"/>
    </source>
</evidence>
<keyword evidence="11 14" id="KW-0832">Ubl conjugation</keyword>
<comment type="subcellular location">
    <subcellularLocation>
        <location evidence="2">Host cytoplasm</location>
    </subcellularLocation>
    <subcellularLocation>
        <location evidence="3">Secreted</location>
    </subcellularLocation>
</comment>
<dbReference type="InterPro" id="IPR051071">
    <property type="entry name" value="LRR-bact_E3_ubiq_ligases"/>
</dbReference>
<dbReference type="SUPFAM" id="SSF52058">
    <property type="entry name" value="L domain-like"/>
    <property type="match status" value="1"/>
</dbReference>
<reference evidence="17 18" key="1">
    <citation type="journal article" date="2020" name="Microorganisms">
        <title>Reliable Identification of Environmental Pseudomonas Isolates Using the rpoD Gene.</title>
        <authorList>
            <consortium name="The Broad Institute Genome Sequencing Platform"/>
            <person name="Girard L."/>
            <person name="Lood C."/>
            <person name="Rokni-Zadeh H."/>
            <person name="van Noort V."/>
            <person name="Lavigne R."/>
            <person name="De Mot R."/>
        </authorList>
    </citation>
    <scope>NUCLEOTIDE SEQUENCE [LARGE SCALE GENOMIC DNA]</scope>
    <source>
        <strain evidence="17 18">RW7P2</strain>
    </source>
</reference>
<evidence type="ECO:0000256" key="1">
    <source>
        <dbReference type="ARBA" id="ARBA00000900"/>
    </source>
</evidence>
<keyword evidence="12" id="KW-0843">Virulence</keyword>
<accession>A0ABR6VCF5</accession>
<dbReference type="PROSITE" id="PS52053">
    <property type="entry name" value="NEL"/>
    <property type="match status" value="1"/>
</dbReference>
<evidence type="ECO:0000256" key="15">
    <source>
        <dbReference type="SAM" id="Coils"/>
    </source>
</evidence>
<feature type="active site" description="Glycyl thioester intermediate" evidence="14">
    <location>
        <position position="1255"/>
    </location>
</feature>
<evidence type="ECO:0000256" key="3">
    <source>
        <dbReference type="ARBA" id="ARBA00004613"/>
    </source>
</evidence>
<dbReference type="Pfam" id="PF14496">
    <property type="entry name" value="NEL"/>
    <property type="match status" value="1"/>
</dbReference>
<comment type="PTM">
    <text evidence="14">Ubiquitinated in the presence of host E1 ubiquitin-activating enzyme, E2 ubiquitin-conjugating enzyme and ubiquitin.</text>
</comment>
<evidence type="ECO:0000256" key="12">
    <source>
        <dbReference type="ARBA" id="ARBA00023026"/>
    </source>
</evidence>
<evidence type="ECO:0000256" key="8">
    <source>
        <dbReference type="ARBA" id="ARBA00022679"/>
    </source>
</evidence>
<dbReference type="InterPro" id="IPR001611">
    <property type="entry name" value="Leu-rich_rpt"/>
</dbReference>
<keyword evidence="7" id="KW-0433">Leucine-rich repeat</keyword>
<dbReference type="PANTHER" id="PTHR47114">
    <property type="match status" value="1"/>
</dbReference>
<keyword evidence="13 14" id="KW-1035">Host cytoplasm</keyword>
<evidence type="ECO:0000256" key="7">
    <source>
        <dbReference type="ARBA" id="ARBA00022614"/>
    </source>
</evidence>
<evidence type="ECO:0000256" key="14">
    <source>
        <dbReference type="PROSITE-ProRule" id="PRU01398"/>
    </source>
</evidence>